<feature type="compositionally biased region" description="Basic residues" evidence="1">
    <location>
        <begin position="124"/>
        <end position="133"/>
    </location>
</feature>
<evidence type="ECO:0000313" key="3">
    <source>
        <dbReference type="Proteomes" id="UP000766486"/>
    </source>
</evidence>
<feature type="region of interest" description="Disordered" evidence="1">
    <location>
        <begin position="112"/>
        <end position="195"/>
    </location>
</feature>
<protein>
    <submittedName>
        <fullName evidence="2">Uncharacterized protein</fullName>
    </submittedName>
</protein>
<reference evidence="2 3" key="1">
    <citation type="submission" date="2019-06" db="EMBL/GenBank/DDBJ databases">
        <authorList>
            <person name="Broberg M."/>
        </authorList>
    </citation>
    <scope>NUCLEOTIDE SEQUENCE [LARGE SCALE GENOMIC DNA]</scope>
</reference>
<organism evidence="2 3">
    <name type="scientific">Bionectria ochroleuca</name>
    <name type="common">Gliocladium roseum</name>
    <dbReference type="NCBI Taxonomy" id="29856"/>
    <lineage>
        <taxon>Eukaryota</taxon>
        <taxon>Fungi</taxon>
        <taxon>Dikarya</taxon>
        <taxon>Ascomycota</taxon>
        <taxon>Pezizomycotina</taxon>
        <taxon>Sordariomycetes</taxon>
        <taxon>Hypocreomycetidae</taxon>
        <taxon>Hypocreales</taxon>
        <taxon>Bionectriaceae</taxon>
        <taxon>Clonostachys</taxon>
    </lineage>
</organism>
<evidence type="ECO:0000313" key="2">
    <source>
        <dbReference type="EMBL" id="VUC33604.1"/>
    </source>
</evidence>
<evidence type="ECO:0000256" key="1">
    <source>
        <dbReference type="SAM" id="MobiDB-lite"/>
    </source>
</evidence>
<gene>
    <name evidence="2" type="ORF">CLO192961_LOCUS355980</name>
</gene>
<feature type="compositionally biased region" description="Polar residues" evidence="1">
    <location>
        <begin position="158"/>
        <end position="170"/>
    </location>
</feature>
<proteinExistence type="predicted"/>
<comment type="caution">
    <text evidence="2">The sequence shown here is derived from an EMBL/GenBank/DDBJ whole genome shotgun (WGS) entry which is preliminary data.</text>
</comment>
<keyword evidence="3" id="KW-1185">Reference proteome</keyword>
<dbReference type="Proteomes" id="UP000766486">
    <property type="component" value="Unassembled WGS sequence"/>
</dbReference>
<feature type="compositionally biased region" description="Basic and acidic residues" evidence="1">
    <location>
        <begin position="112"/>
        <end position="123"/>
    </location>
</feature>
<accession>A0ABY6UQG9</accession>
<sequence>MASKKRTVAANEFIASVNELFAEAELKGFTSVKDIKCLNGRMIEYIQLNKTTRPSYRTIRLPDGRMPKTVVARPPSKFRVDSENLERLQATDSYREFVGYLRRAFTAQKDANKRSGDWKGDWNRRKRARKSRQQRTVLSSPSPSLDYAEESDVAISESKANQGEGSTIQECDSESLPGETPKTEEAQSSLMTPESEDITQDMHDIFSADAESATSLESTKEADEEKLDDLYANRQLISIKLKVGEDETGQEERVIRSEEPQTPETPLQRMRDALPQLKGDIAQIPPGNWEQYEAKLTKLYSSSKISTMDFCDLLSKIRRIIFLPEELEVAVSGDWERLPAAVNICVILAEATSLEPDDVKQSLTNKWVGDMTHFIPWLKTATRYEA</sequence>
<dbReference type="EMBL" id="CABFNS010000867">
    <property type="protein sequence ID" value="VUC33604.1"/>
    <property type="molecule type" value="Genomic_DNA"/>
</dbReference>
<name>A0ABY6UQG9_BIOOC</name>